<evidence type="ECO:0000313" key="2">
    <source>
        <dbReference type="EMBL" id="TDN53626.1"/>
    </source>
</evidence>
<dbReference type="CDD" id="cd01948">
    <property type="entry name" value="EAL"/>
    <property type="match status" value="1"/>
</dbReference>
<dbReference type="InterPro" id="IPR001633">
    <property type="entry name" value="EAL_dom"/>
</dbReference>
<dbReference type="GO" id="GO:0071111">
    <property type="term" value="F:cyclic-guanylate-specific phosphodiesterase activity"/>
    <property type="evidence" value="ECO:0007669"/>
    <property type="project" value="InterPro"/>
</dbReference>
<accession>A0A4R6E6R2</accession>
<sequence length="272" mass="31576">MNESREKVISDIIIKRISNNQKPFPVDIWFQPLFDLSLFKCTGGEILIRGQYLRETILPFRFIASLERHGTGIVNLGHYLVNESFEYINRYFPETEDDRLYNINISKTELLRADYSELVIAQAARYSISPPQIILEITGEDAILTQQMIANLKTLKEHGFTIAWGDIYSLLMLELKNNSWQADYIKLDRRLMAKSRLNETREIILEAHRNNIKVIAEGIETLQQVSFLLKENVSLGQGYLFSRPITKEMFLEKYSDDEVFEPGLDVNSETDE</sequence>
<reference evidence="2 3" key="1">
    <citation type="submission" date="2019-03" db="EMBL/GenBank/DDBJ databases">
        <title>Genomic analyses of the natural microbiome of Caenorhabditis elegans.</title>
        <authorList>
            <person name="Samuel B."/>
        </authorList>
    </citation>
    <scope>NUCLEOTIDE SEQUENCE [LARGE SCALE GENOMIC DNA]</scope>
    <source>
        <strain evidence="2 3">BIGb0156</strain>
    </source>
</reference>
<dbReference type="AlphaFoldDB" id="A0A4R6E6R2"/>
<keyword evidence="3" id="KW-1185">Reference proteome</keyword>
<dbReference type="Pfam" id="PF00563">
    <property type="entry name" value="EAL"/>
    <property type="match status" value="1"/>
</dbReference>
<dbReference type="RefSeq" id="WP_133461983.1">
    <property type="nucleotide sequence ID" value="NZ_CACSIW010000001.1"/>
</dbReference>
<dbReference type="PANTHER" id="PTHR33121">
    <property type="entry name" value="CYCLIC DI-GMP PHOSPHODIESTERASE PDEF"/>
    <property type="match status" value="1"/>
</dbReference>
<gene>
    <name evidence="2" type="ORF">EC847_11554</name>
</gene>
<name>A0A4R6E6R2_SCAGO</name>
<evidence type="ECO:0000313" key="3">
    <source>
        <dbReference type="Proteomes" id="UP000295530"/>
    </source>
</evidence>
<dbReference type="InterPro" id="IPR050706">
    <property type="entry name" value="Cyclic-di-GMP_PDE-like"/>
</dbReference>
<organism evidence="2 3">
    <name type="scientific">Scandinavium goeteborgense</name>
    <dbReference type="NCBI Taxonomy" id="1851514"/>
    <lineage>
        <taxon>Bacteria</taxon>
        <taxon>Pseudomonadati</taxon>
        <taxon>Pseudomonadota</taxon>
        <taxon>Gammaproteobacteria</taxon>
        <taxon>Enterobacterales</taxon>
        <taxon>Enterobacteriaceae</taxon>
        <taxon>Scandinavium</taxon>
    </lineage>
</organism>
<dbReference type="OrthoDB" id="6601329at2"/>
<dbReference type="SMART" id="SM00052">
    <property type="entry name" value="EAL"/>
    <property type="match status" value="1"/>
</dbReference>
<feature type="domain" description="EAL" evidence="1">
    <location>
        <begin position="6"/>
        <end position="258"/>
    </location>
</feature>
<dbReference type="SUPFAM" id="SSF141868">
    <property type="entry name" value="EAL domain-like"/>
    <property type="match status" value="1"/>
</dbReference>
<evidence type="ECO:0000259" key="1">
    <source>
        <dbReference type="PROSITE" id="PS50883"/>
    </source>
</evidence>
<dbReference type="EMBL" id="SNVX01000015">
    <property type="protein sequence ID" value="TDN53626.1"/>
    <property type="molecule type" value="Genomic_DNA"/>
</dbReference>
<comment type="caution">
    <text evidence="2">The sequence shown here is derived from an EMBL/GenBank/DDBJ whole genome shotgun (WGS) entry which is preliminary data.</text>
</comment>
<dbReference type="Gene3D" id="3.20.20.450">
    <property type="entry name" value="EAL domain"/>
    <property type="match status" value="1"/>
</dbReference>
<dbReference type="Proteomes" id="UP000295530">
    <property type="component" value="Unassembled WGS sequence"/>
</dbReference>
<dbReference type="PROSITE" id="PS50883">
    <property type="entry name" value="EAL"/>
    <property type="match status" value="1"/>
</dbReference>
<dbReference type="PANTHER" id="PTHR33121:SF70">
    <property type="entry name" value="SIGNALING PROTEIN YKOW"/>
    <property type="match status" value="1"/>
</dbReference>
<dbReference type="InterPro" id="IPR035919">
    <property type="entry name" value="EAL_sf"/>
</dbReference>
<protein>
    <submittedName>
        <fullName evidence="2">EAL domain-containing protein (Putative c-di-GMP-specific phosphodiesterase class I)</fullName>
    </submittedName>
</protein>
<proteinExistence type="predicted"/>